<comment type="caution">
    <text evidence="7">The sequence shown here is derived from an EMBL/GenBank/DDBJ whole genome shotgun (WGS) entry which is preliminary data.</text>
</comment>
<proteinExistence type="predicted"/>
<keyword evidence="4" id="KW-1015">Disulfide bond</keyword>
<evidence type="ECO:0000256" key="1">
    <source>
        <dbReference type="ARBA" id="ARBA00000110"/>
    </source>
</evidence>
<evidence type="ECO:0000256" key="5">
    <source>
        <dbReference type="ARBA" id="ARBA00023239"/>
    </source>
</evidence>
<feature type="domain" description="Phosphatidylinositol-specific phospholipase C X" evidence="6">
    <location>
        <begin position="29"/>
        <end position="205"/>
    </location>
</feature>
<dbReference type="PANTHER" id="PTHR13593:SF113">
    <property type="entry name" value="SI:DKEY-266F7.9"/>
    <property type="match status" value="1"/>
</dbReference>
<keyword evidence="3" id="KW-0460">Magnesium</keyword>
<evidence type="ECO:0000259" key="6">
    <source>
        <dbReference type="SMART" id="SM00148"/>
    </source>
</evidence>
<keyword evidence="8" id="KW-1185">Reference proteome</keyword>
<dbReference type="InterPro" id="IPR051057">
    <property type="entry name" value="PI-PLC_domain"/>
</dbReference>
<dbReference type="SMART" id="SM00148">
    <property type="entry name" value="PLCXc"/>
    <property type="match status" value="1"/>
</dbReference>
<dbReference type="EMBL" id="NJHN03000067">
    <property type="protein sequence ID" value="KAH9418041.1"/>
    <property type="molecule type" value="Genomic_DNA"/>
</dbReference>
<dbReference type="CDD" id="cd08587">
    <property type="entry name" value="PI-PLCXDc_like"/>
    <property type="match status" value="1"/>
</dbReference>
<organism evidence="7 8">
    <name type="scientific">Dermatophagoides pteronyssinus</name>
    <name type="common">European house dust mite</name>
    <dbReference type="NCBI Taxonomy" id="6956"/>
    <lineage>
        <taxon>Eukaryota</taxon>
        <taxon>Metazoa</taxon>
        <taxon>Ecdysozoa</taxon>
        <taxon>Arthropoda</taxon>
        <taxon>Chelicerata</taxon>
        <taxon>Arachnida</taxon>
        <taxon>Acari</taxon>
        <taxon>Acariformes</taxon>
        <taxon>Sarcoptiformes</taxon>
        <taxon>Astigmata</taxon>
        <taxon>Psoroptidia</taxon>
        <taxon>Analgoidea</taxon>
        <taxon>Pyroglyphidae</taxon>
        <taxon>Dermatophagoidinae</taxon>
        <taxon>Dermatophagoides</taxon>
    </lineage>
</organism>
<protein>
    <submittedName>
        <fullName evidence="7">PI-PLC X domain-containing protein 2</fullName>
    </submittedName>
</protein>
<dbReference type="PROSITE" id="PS50007">
    <property type="entry name" value="PIPLC_X_DOMAIN"/>
    <property type="match status" value="1"/>
</dbReference>
<reference evidence="7 8" key="2">
    <citation type="journal article" date="2022" name="Mol. Biol. Evol.">
        <title>Comparative Genomics Reveals Insights into the Divergent Evolution of Astigmatic Mites and Household Pest Adaptations.</title>
        <authorList>
            <person name="Xiong Q."/>
            <person name="Wan A.T."/>
            <person name="Liu X."/>
            <person name="Fung C.S."/>
            <person name="Xiao X."/>
            <person name="Malainual N."/>
            <person name="Hou J."/>
            <person name="Wang L."/>
            <person name="Wang M."/>
            <person name="Yang K.Y."/>
            <person name="Cui Y."/>
            <person name="Leung E.L."/>
            <person name="Nong W."/>
            <person name="Shin S.K."/>
            <person name="Au S.W."/>
            <person name="Jeong K.Y."/>
            <person name="Chew F.T."/>
            <person name="Hui J.H."/>
            <person name="Leung T.F."/>
            <person name="Tungtrongchitr A."/>
            <person name="Zhong N."/>
            <person name="Liu Z."/>
            <person name="Tsui S.K."/>
        </authorList>
    </citation>
    <scope>NUCLEOTIDE SEQUENCE [LARGE SCALE GENOMIC DNA]</scope>
    <source>
        <strain evidence="7">Derp</strain>
    </source>
</reference>
<sequence length="374" mass="44554">MVQIWFKKSSSNLSSQPINTDWMSKLSDQQKRQPISKLIIPGSHDSGAYKLSTELGIAIDRPGLNQFYINKFSFITYPIIYRYSQTQYQNIYEQLKSGIRYLDLRISLNPLDDEFYITHNFYGPPLLIVLFQIKRFIENYPNEIIIIDIQHTYNIDTDDKFNRLIDIFNIIFHDQMFLPTSNDEFQMPSINDMINKRQPIMVIYRGNYPNRQQETNEKQIPKFFLPNSIIYSPWPDTRCPLMLEKFIDNILSTKINPNRLFVMQTVLTPNNLFVIINFWSSLRRLSESIGKIIWNLFGFQEQDSKNQDQDDDQQQQQRCKKLDKINIVMYDYIDRQWKKDGKFLIDQIIAANFFKQPDQKSFDNNHSIVMKKIN</sequence>
<name>A0ABQ8J659_DERPT</name>
<accession>A0ABQ8J659</accession>
<dbReference type="PANTHER" id="PTHR13593">
    <property type="match status" value="1"/>
</dbReference>
<reference evidence="7 8" key="1">
    <citation type="journal article" date="2018" name="J. Allergy Clin. Immunol.">
        <title>High-quality assembly of Dermatophagoides pteronyssinus genome and transcriptome reveals a wide range of novel allergens.</title>
        <authorList>
            <person name="Liu X.Y."/>
            <person name="Yang K.Y."/>
            <person name="Wang M.Q."/>
            <person name="Kwok J.S."/>
            <person name="Zeng X."/>
            <person name="Yang Z."/>
            <person name="Xiao X.J."/>
            <person name="Lau C.P."/>
            <person name="Li Y."/>
            <person name="Huang Z.M."/>
            <person name="Ba J.G."/>
            <person name="Yim A.K."/>
            <person name="Ouyang C.Y."/>
            <person name="Ngai S.M."/>
            <person name="Chan T.F."/>
            <person name="Leung E.L."/>
            <person name="Liu L."/>
            <person name="Liu Z.G."/>
            <person name="Tsui S.K."/>
        </authorList>
    </citation>
    <scope>NUCLEOTIDE SEQUENCE [LARGE SCALE GENOMIC DNA]</scope>
    <source>
        <strain evidence="7">Derp</strain>
    </source>
</reference>
<dbReference type="Proteomes" id="UP000887458">
    <property type="component" value="Unassembled WGS sequence"/>
</dbReference>
<evidence type="ECO:0000256" key="2">
    <source>
        <dbReference type="ARBA" id="ARBA00022723"/>
    </source>
</evidence>
<dbReference type="InterPro" id="IPR017946">
    <property type="entry name" value="PLC-like_Pdiesterase_TIM-brl"/>
</dbReference>
<keyword evidence="5" id="KW-0456">Lyase</keyword>
<gene>
    <name evidence="7" type="primary">PLCXD2</name>
    <name evidence="7" type="ORF">DERP_008297</name>
</gene>
<dbReference type="Pfam" id="PF00388">
    <property type="entry name" value="PI-PLC-X"/>
    <property type="match status" value="1"/>
</dbReference>
<dbReference type="SUPFAM" id="SSF51695">
    <property type="entry name" value="PLC-like phosphodiesterases"/>
    <property type="match status" value="1"/>
</dbReference>
<evidence type="ECO:0000256" key="4">
    <source>
        <dbReference type="ARBA" id="ARBA00023157"/>
    </source>
</evidence>
<evidence type="ECO:0000256" key="3">
    <source>
        <dbReference type="ARBA" id="ARBA00022842"/>
    </source>
</evidence>
<keyword evidence="2" id="KW-0479">Metal-binding</keyword>
<evidence type="ECO:0000313" key="8">
    <source>
        <dbReference type="Proteomes" id="UP000887458"/>
    </source>
</evidence>
<dbReference type="InterPro" id="IPR000909">
    <property type="entry name" value="PLipase_C_PInositol-sp_X_dom"/>
</dbReference>
<evidence type="ECO:0000313" key="7">
    <source>
        <dbReference type="EMBL" id="KAH9418041.1"/>
    </source>
</evidence>
<dbReference type="Gene3D" id="3.20.20.190">
    <property type="entry name" value="Phosphatidylinositol (PI) phosphodiesterase"/>
    <property type="match status" value="1"/>
</dbReference>
<comment type="catalytic activity">
    <reaction evidence="1">
        <text>an N-(acyl)-sphingosylphosphoethanolamine = an N-(acyl)-sphingosyl-1,3-cyclic phosphate + ethanolamine</text>
        <dbReference type="Rhea" id="RHEA:60648"/>
        <dbReference type="ChEBI" id="CHEBI:57603"/>
        <dbReference type="ChEBI" id="CHEBI:143891"/>
        <dbReference type="ChEBI" id="CHEBI:143892"/>
    </reaction>
</comment>